<accession>A0A9E7CTR1</accession>
<proteinExistence type="predicted"/>
<evidence type="ECO:0000313" key="2">
    <source>
        <dbReference type="EMBL" id="UOB16632.1"/>
    </source>
</evidence>
<keyword evidence="1" id="KW-0812">Transmembrane</keyword>
<keyword evidence="3" id="KW-1185">Reference proteome</keyword>
<dbReference type="KEGG" id="fbm:MQE35_12905"/>
<dbReference type="InterPro" id="IPR035986">
    <property type="entry name" value="PKD_dom_sf"/>
</dbReference>
<sequence>MKRKLKISQYILTLVGLLNITLFISCQPEDSFDNNGLTDYNVNAAFSIDPIEAATNRYLLKGSGENVLKHIWNIGDEEFIGTTEQEVYFPDAGTYTISHIAIGRGGATNSSTEELVVEQSDPEGGNILLGGKFETTEDHAQWSVLNISTSEAEWTFNQGSATITASGWNQQGIFQAVEVEANQDYSIDLKAWGEGSQDTWFEVFVSPVPPVQGADYSGDVRIGLNTWDGCGNTPFNGKLSIIGCTGSGNIINFPQAGTVYFIIKCGGGNVGQISITNVEMRKIN</sequence>
<name>A0A9E7CTR1_9FLAO</name>
<feature type="transmembrane region" description="Helical" evidence="1">
    <location>
        <begin position="7"/>
        <end position="25"/>
    </location>
</feature>
<dbReference type="SUPFAM" id="SSF49299">
    <property type="entry name" value="PKD domain"/>
    <property type="match status" value="1"/>
</dbReference>
<dbReference type="Proteomes" id="UP000831290">
    <property type="component" value="Chromosome"/>
</dbReference>
<organism evidence="2 3">
    <name type="scientific">Abyssalbus ytuae</name>
    <dbReference type="NCBI Taxonomy" id="2926907"/>
    <lineage>
        <taxon>Bacteria</taxon>
        <taxon>Pseudomonadati</taxon>
        <taxon>Bacteroidota</taxon>
        <taxon>Flavobacteriia</taxon>
        <taxon>Flavobacteriales</taxon>
        <taxon>Flavobacteriaceae</taxon>
        <taxon>Abyssalbus</taxon>
    </lineage>
</organism>
<evidence type="ECO:0000256" key="1">
    <source>
        <dbReference type="SAM" id="Phobius"/>
    </source>
</evidence>
<evidence type="ECO:0008006" key="4">
    <source>
        <dbReference type="Google" id="ProtNLM"/>
    </source>
</evidence>
<dbReference type="PROSITE" id="PS51257">
    <property type="entry name" value="PROKAR_LIPOPROTEIN"/>
    <property type="match status" value="1"/>
</dbReference>
<reference evidence="2" key="1">
    <citation type="submission" date="2022-03" db="EMBL/GenBank/DDBJ databases">
        <title>Description of Abyssus ytuae gen. nov., sp. nov., a novel member of the family Flavobacteriaceae isolated from the sediment of Mariana Trench.</title>
        <authorList>
            <person name="Zhang J."/>
            <person name="Xu X."/>
        </authorList>
    </citation>
    <scope>NUCLEOTIDE SEQUENCE</scope>
    <source>
        <strain evidence="2">MT3330</strain>
    </source>
</reference>
<keyword evidence="1" id="KW-1133">Transmembrane helix</keyword>
<dbReference type="RefSeq" id="WP_255841854.1">
    <property type="nucleotide sequence ID" value="NZ_CP094358.1"/>
</dbReference>
<dbReference type="AlphaFoldDB" id="A0A9E7CTR1"/>
<gene>
    <name evidence="2" type="ORF">MQE35_12905</name>
</gene>
<evidence type="ECO:0000313" key="3">
    <source>
        <dbReference type="Proteomes" id="UP000831290"/>
    </source>
</evidence>
<dbReference type="EMBL" id="CP094358">
    <property type="protein sequence ID" value="UOB16632.1"/>
    <property type="molecule type" value="Genomic_DNA"/>
</dbReference>
<keyword evidence="1" id="KW-0472">Membrane</keyword>
<protein>
    <recommendedName>
        <fullName evidence="4">PKD domain-containing protein</fullName>
    </recommendedName>
</protein>